<dbReference type="Pfam" id="PF00903">
    <property type="entry name" value="Glyoxalase"/>
    <property type="match status" value="1"/>
</dbReference>
<dbReference type="Gene3D" id="3.10.180.10">
    <property type="entry name" value="2,3-Dihydroxybiphenyl 1,2-Dioxygenase, domain 1"/>
    <property type="match status" value="1"/>
</dbReference>
<feature type="domain" description="VOC" evidence="1">
    <location>
        <begin position="4"/>
        <end position="127"/>
    </location>
</feature>
<reference evidence="2 3" key="1">
    <citation type="submission" date="2020-04" db="EMBL/GenBank/DDBJ databases">
        <authorList>
            <person name="Yoon J."/>
        </authorList>
    </citation>
    <scope>NUCLEOTIDE SEQUENCE [LARGE SCALE GENOMIC DNA]</scope>
    <source>
        <strain evidence="2 3">KMU-166</strain>
    </source>
</reference>
<dbReference type="SUPFAM" id="SSF54593">
    <property type="entry name" value="Glyoxalase/Bleomycin resistance protein/Dihydroxybiphenyl dioxygenase"/>
    <property type="match status" value="1"/>
</dbReference>
<dbReference type="InterPro" id="IPR029068">
    <property type="entry name" value="Glyas_Bleomycin-R_OHBP_Dase"/>
</dbReference>
<protein>
    <submittedName>
        <fullName evidence="2">VOC family protein</fullName>
    </submittedName>
</protein>
<sequence>MNITLTHIAQHVHNVDACVEFYRRYASLAVVHHRRDGSQQVVWLAEPGREREFILVLLSGGAGSPQADHDYSHLGFAVASRSEVERIARQADEEGLLAWDCRDDVYPAGYYCGVRDPDGKVVEFSYGQPLGPGAEDRLVDNIE</sequence>
<evidence type="ECO:0000313" key="3">
    <source>
        <dbReference type="Proteomes" id="UP000765845"/>
    </source>
</evidence>
<dbReference type="PANTHER" id="PTHR41294">
    <property type="entry name" value="CADMIUM-INDUCED PROTEIN CADI"/>
    <property type="match status" value="1"/>
</dbReference>
<dbReference type="Proteomes" id="UP000765845">
    <property type="component" value="Unassembled WGS sequence"/>
</dbReference>
<organism evidence="2 3">
    <name type="scientific">Spongiibacter thalassae</name>
    <dbReference type="NCBI Taxonomy" id="2721624"/>
    <lineage>
        <taxon>Bacteria</taxon>
        <taxon>Pseudomonadati</taxon>
        <taxon>Pseudomonadota</taxon>
        <taxon>Gammaproteobacteria</taxon>
        <taxon>Cellvibrionales</taxon>
        <taxon>Spongiibacteraceae</taxon>
        <taxon>Spongiibacter</taxon>
    </lineage>
</organism>
<keyword evidence="3" id="KW-1185">Reference proteome</keyword>
<proteinExistence type="predicted"/>
<dbReference type="InterPro" id="IPR037523">
    <property type="entry name" value="VOC_core"/>
</dbReference>
<dbReference type="InterPro" id="IPR052393">
    <property type="entry name" value="Cadmium-induced_rsp"/>
</dbReference>
<evidence type="ECO:0000313" key="2">
    <source>
        <dbReference type="EMBL" id="NKI19534.1"/>
    </source>
</evidence>
<comment type="caution">
    <text evidence="2">The sequence shown here is derived from an EMBL/GenBank/DDBJ whole genome shotgun (WGS) entry which is preliminary data.</text>
</comment>
<accession>A0ABX1GJW8</accession>
<dbReference type="PROSITE" id="PS51819">
    <property type="entry name" value="VOC"/>
    <property type="match status" value="1"/>
</dbReference>
<evidence type="ECO:0000259" key="1">
    <source>
        <dbReference type="PROSITE" id="PS51819"/>
    </source>
</evidence>
<dbReference type="InterPro" id="IPR004360">
    <property type="entry name" value="Glyas_Fos-R_dOase_dom"/>
</dbReference>
<dbReference type="PANTHER" id="PTHR41294:SF1">
    <property type="entry name" value="CADMIUM-INDUCED PROTEIN CADI"/>
    <property type="match status" value="1"/>
</dbReference>
<name>A0ABX1GJW8_9GAMM</name>
<gene>
    <name evidence="2" type="ORF">HCU74_19175</name>
</gene>
<dbReference type="RefSeq" id="WP_168452043.1">
    <property type="nucleotide sequence ID" value="NZ_JAAWWK010000008.1"/>
</dbReference>
<dbReference type="EMBL" id="JAAWWK010000008">
    <property type="protein sequence ID" value="NKI19534.1"/>
    <property type="molecule type" value="Genomic_DNA"/>
</dbReference>
<dbReference type="CDD" id="cd06587">
    <property type="entry name" value="VOC"/>
    <property type="match status" value="1"/>
</dbReference>